<feature type="region of interest" description="Disordered" evidence="1">
    <location>
        <begin position="221"/>
        <end position="245"/>
    </location>
</feature>
<evidence type="ECO:0000313" key="2">
    <source>
        <dbReference type="EMBL" id="KAF7818610.1"/>
    </source>
</evidence>
<sequence>MEDHIHTHPLLQEPSHIPYSKVLVLVLVLVKENHIGPGSSSSRGTLELELELEGTALLNMVIPSHQMDIGIQGIFRLHMVREKESPKLLAGLIPVPVMGMVASSREDGVDENKGTNNLSPQTSAFGVVSRQGVGTTAVPVVVSLLESLHQTTPTYGSQALRHHVQNCSNQRHLPRQEQPELDEYENHATERPSNAKNANAATNISAVEGVGLALVANDGEDSDVQEQEGGHELSNESSVEGPLPQLSRVEERGGWWVMVVLVRSTSFLHLFGHSQYYNYGDS</sequence>
<proteinExistence type="predicted"/>
<accession>A0A834TB39</accession>
<gene>
    <name evidence="2" type="ORF">G2W53_024065</name>
</gene>
<dbReference type="OrthoDB" id="1831054at2759"/>
<organism evidence="2 3">
    <name type="scientific">Senna tora</name>
    <dbReference type="NCBI Taxonomy" id="362788"/>
    <lineage>
        <taxon>Eukaryota</taxon>
        <taxon>Viridiplantae</taxon>
        <taxon>Streptophyta</taxon>
        <taxon>Embryophyta</taxon>
        <taxon>Tracheophyta</taxon>
        <taxon>Spermatophyta</taxon>
        <taxon>Magnoliopsida</taxon>
        <taxon>eudicotyledons</taxon>
        <taxon>Gunneridae</taxon>
        <taxon>Pentapetalae</taxon>
        <taxon>rosids</taxon>
        <taxon>fabids</taxon>
        <taxon>Fabales</taxon>
        <taxon>Fabaceae</taxon>
        <taxon>Caesalpinioideae</taxon>
        <taxon>Cassia clade</taxon>
        <taxon>Senna</taxon>
    </lineage>
</organism>
<evidence type="ECO:0000256" key="1">
    <source>
        <dbReference type="SAM" id="MobiDB-lite"/>
    </source>
</evidence>
<reference evidence="2" key="1">
    <citation type="submission" date="2020-09" db="EMBL/GenBank/DDBJ databases">
        <title>Genome-Enabled Discovery of Anthraquinone Biosynthesis in Senna tora.</title>
        <authorList>
            <person name="Kang S.-H."/>
            <person name="Pandey R.P."/>
            <person name="Lee C.-M."/>
            <person name="Sim J.-S."/>
            <person name="Jeong J.-T."/>
            <person name="Choi B.-S."/>
            <person name="Jung M."/>
            <person name="Ginzburg D."/>
            <person name="Zhao K."/>
            <person name="Won S.Y."/>
            <person name="Oh T.-J."/>
            <person name="Yu Y."/>
            <person name="Kim N.-H."/>
            <person name="Lee O.R."/>
            <person name="Lee T.-H."/>
            <person name="Bashyal P."/>
            <person name="Kim T.-S."/>
            <person name="Lee W.-H."/>
            <person name="Kawkins C."/>
            <person name="Kim C.-K."/>
            <person name="Kim J.S."/>
            <person name="Ahn B.O."/>
            <person name="Rhee S.Y."/>
            <person name="Sohng J.K."/>
        </authorList>
    </citation>
    <scope>NUCLEOTIDE SEQUENCE</scope>
    <source>
        <tissue evidence="2">Leaf</tissue>
    </source>
</reference>
<comment type="caution">
    <text evidence="2">The sequence shown here is derived from an EMBL/GenBank/DDBJ whole genome shotgun (WGS) entry which is preliminary data.</text>
</comment>
<dbReference type="AlphaFoldDB" id="A0A834TB39"/>
<keyword evidence="3" id="KW-1185">Reference proteome</keyword>
<dbReference type="EMBL" id="JAAIUW010000008">
    <property type="protein sequence ID" value="KAF7818610.1"/>
    <property type="molecule type" value="Genomic_DNA"/>
</dbReference>
<name>A0A834TB39_9FABA</name>
<protein>
    <submittedName>
        <fullName evidence="2">Uncharacterized protein</fullName>
    </submittedName>
</protein>
<evidence type="ECO:0000313" key="3">
    <source>
        <dbReference type="Proteomes" id="UP000634136"/>
    </source>
</evidence>
<dbReference type="Proteomes" id="UP000634136">
    <property type="component" value="Unassembled WGS sequence"/>
</dbReference>